<sequence>MHVLIVNNLVGLGENFSFWENKYHPHGMCNSCTLNHPIRFV</sequence>
<proteinExistence type="predicted"/>
<protein>
    <submittedName>
        <fullName evidence="1">Uncharacterized protein</fullName>
    </submittedName>
</protein>
<dbReference type="AlphaFoldDB" id="A0A0A9GW42"/>
<evidence type="ECO:0000313" key="1">
    <source>
        <dbReference type="EMBL" id="JAE29205.1"/>
    </source>
</evidence>
<name>A0A0A9GW42_ARUDO</name>
<reference evidence="1" key="2">
    <citation type="journal article" date="2015" name="Data Brief">
        <title>Shoot transcriptome of the giant reed, Arundo donax.</title>
        <authorList>
            <person name="Barrero R.A."/>
            <person name="Guerrero F.D."/>
            <person name="Moolhuijzen P."/>
            <person name="Goolsby J.A."/>
            <person name="Tidwell J."/>
            <person name="Bellgard S.E."/>
            <person name="Bellgard M.I."/>
        </authorList>
    </citation>
    <scope>NUCLEOTIDE SEQUENCE</scope>
    <source>
        <tissue evidence="1">Shoot tissue taken approximately 20 cm above the soil surface</tissue>
    </source>
</reference>
<accession>A0A0A9GW42</accession>
<organism evidence="1">
    <name type="scientific">Arundo donax</name>
    <name type="common">Giant reed</name>
    <name type="synonym">Donax arundinaceus</name>
    <dbReference type="NCBI Taxonomy" id="35708"/>
    <lineage>
        <taxon>Eukaryota</taxon>
        <taxon>Viridiplantae</taxon>
        <taxon>Streptophyta</taxon>
        <taxon>Embryophyta</taxon>
        <taxon>Tracheophyta</taxon>
        <taxon>Spermatophyta</taxon>
        <taxon>Magnoliopsida</taxon>
        <taxon>Liliopsida</taxon>
        <taxon>Poales</taxon>
        <taxon>Poaceae</taxon>
        <taxon>PACMAD clade</taxon>
        <taxon>Arundinoideae</taxon>
        <taxon>Arundineae</taxon>
        <taxon>Arundo</taxon>
    </lineage>
</organism>
<reference evidence="1" key="1">
    <citation type="submission" date="2014-09" db="EMBL/GenBank/DDBJ databases">
        <authorList>
            <person name="Magalhaes I.L.F."/>
            <person name="Oliveira U."/>
            <person name="Santos F.R."/>
            <person name="Vidigal T.H.D.A."/>
            <person name="Brescovit A.D."/>
            <person name="Santos A.J."/>
        </authorList>
    </citation>
    <scope>NUCLEOTIDE SEQUENCE</scope>
    <source>
        <tissue evidence="1">Shoot tissue taken approximately 20 cm above the soil surface</tissue>
    </source>
</reference>
<dbReference type="EMBL" id="GBRH01168691">
    <property type="protein sequence ID" value="JAE29205.1"/>
    <property type="molecule type" value="Transcribed_RNA"/>
</dbReference>